<evidence type="ECO:0000256" key="3">
    <source>
        <dbReference type="ARBA" id="ARBA00023163"/>
    </source>
</evidence>
<evidence type="ECO:0000256" key="1">
    <source>
        <dbReference type="ARBA" id="ARBA00023015"/>
    </source>
</evidence>
<dbReference type="PANTHER" id="PTHR30055:SF234">
    <property type="entry name" value="HTH-TYPE TRANSCRIPTIONAL REGULATOR BETI"/>
    <property type="match status" value="1"/>
</dbReference>
<dbReference type="PROSITE" id="PS50977">
    <property type="entry name" value="HTH_TETR_2"/>
    <property type="match status" value="1"/>
</dbReference>
<dbReference type="Gene3D" id="1.10.357.10">
    <property type="entry name" value="Tetracycline Repressor, domain 2"/>
    <property type="match status" value="1"/>
</dbReference>
<organism evidence="6 7">
    <name type="scientific">Mycobacterium intracellulare</name>
    <dbReference type="NCBI Taxonomy" id="1767"/>
    <lineage>
        <taxon>Bacteria</taxon>
        <taxon>Bacillati</taxon>
        <taxon>Actinomycetota</taxon>
        <taxon>Actinomycetes</taxon>
        <taxon>Mycobacteriales</taxon>
        <taxon>Mycobacteriaceae</taxon>
        <taxon>Mycobacterium</taxon>
        <taxon>Mycobacterium avium complex (MAC)</taxon>
    </lineage>
</organism>
<feature type="DNA-binding region" description="H-T-H motif" evidence="4">
    <location>
        <begin position="81"/>
        <end position="100"/>
    </location>
</feature>
<dbReference type="SUPFAM" id="SSF46689">
    <property type="entry name" value="Homeodomain-like"/>
    <property type="match status" value="1"/>
</dbReference>
<keyword evidence="3" id="KW-0804">Transcription</keyword>
<dbReference type="EMBL" id="AP024255">
    <property type="protein sequence ID" value="BCP00292.1"/>
    <property type="molecule type" value="Genomic_DNA"/>
</dbReference>
<gene>
    <name evidence="6" type="ORF">MINTM018_30610</name>
</gene>
<dbReference type="AlphaFoldDB" id="A0A7R7RPM5"/>
<dbReference type="Proteomes" id="UP000595205">
    <property type="component" value="Chromosome"/>
</dbReference>
<dbReference type="PANTHER" id="PTHR30055">
    <property type="entry name" value="HTH-TYPE TRANSCRIPTIONAL REGULATOR RUTR"/>
    <property type="match status" value="1"/>
</dbReference>
<keyword evidence="2 4" id="KW-0238">DNA-binding</keyword>
<dbReference type="InterPro" id="IPR050109">
    <property type="entry name" value="HTH-type_TetR-like_transc_reg"/>
</dbReference>
<proteinExistence type="predicted"/>
<keyword evidence="1" id="KW-0805">Transcription regulation</keyword>
<feature type="domain" description="HTH tetR-type" evidence="5">
    <location>
        <begin position="58"/>
        <end position="118"/>
    </location>
</feature>
<evidence type="ECO:0000313" key="7">
    <source>
        <dbReference type="Proteomes" id="UP000595205"/>
    </source>
</evidence>
<evidence type="ECO:0000256" key="2">
    <source>
        <dbReference type="ARBA" id="ARBA00023125"/>
    </source>
</evidence>
<accession>A0A7R7RPM5</accession>
<evidence type="ECO:0000313" key="6">
    <source>
        <dbReference type="EMBL" id="BCP00292.1"/>
    </source>
</evidence>
<evidence type="ECO:0000259" key="5">
    <source>
        <dbReference type="PROSITE" id="PS50977"/>
    </source>
</evidence>
<dbReference type="GO" id="GO:0000976">
    <property type="term" value="F:transcription cis-regulatory region binding"/>
    <property type="evidence" value="ECO:0007669"/>
    <property type="project" value="TreeGrafter"/>
</dbReference>
<name>A0A7R7RPM5_MYCIT</name>
<dbReference type="Pfam" id="PF00440">
    <property type="entry name" value="TetR_N"/>
    <property type="match status" value="1"/>
</dbReference>
<dbReference type="GO" id="GO:0003700">
    <property type="term" value="F:DNA-binding transcription factor activity"/>
    <property type="evidence" value="ECO:0007669"/>
    <property type="project" value="TreeGrafter"/>
</dbReference>
<sequence length="262" mass="28634">MWARTPFVAEDGSRHVSAVTIRRYGYPIPPYREAMRVYCPAVGPTRLFPYDPPPPADPSPKERIRDAALSCFAVRGIAATTLRAVAETADVSIGLVQHHFRTKAALSAAVDQYVLQTVSEALEPATLPEPPSDNLNEAGRRLTALMVERPDVMSYLGRALAEGGALGSVIFTGLVGISAGQGDQFGQQGKLRPDLDPDWGVLNPLILRIGAIILHPYIELYLGESFFSAPQLRRWDAAVTSLIRRGQFAEETELQDKDVIAR</sequence>
<dbReference type="InterPro" id="IPR009057">
    <property type="entry name" value="Homeodomain-like_sf"/>
</dbReference>
<reference evidence="6 7" key="1">
    <citation type="submission" date="2020-12" db="EMBL/GenBank/DDBJ databases">
        <title>Genome sequence of clinical Mycobacterium intracellulare strains.</title>
        <authorList>
            <person name="Tateishi Y."/>
            <person name="Matsumoto S."/>
            <person name="Fukushima Y."/>
            <person name="Nakajima C."/>
            <person name="Suzuki Y."/>
        </authorList>
    </citation>
    <scope>NUCLEOTIDE SEQUENCE [LARGE SCALE GENOMIC DNA]</scope>
    <source>
        <strain evidence="6 7">M018</strain>
    </source>
</reference>
<dbReference type="InterPro" id="IPR001647">
    <property type="entry name" value="HTH_TetR"/>
</dbReference>
<evidence type="ECO:0000256" key="4">
    <source>
        <dbReference type="PROSITE-ProRule" id="PRU00335"/>
    </source>
</evidence>
<protein>
    <recommendedName>
        <fullName evidence="5">HTH tetR-type domain-containing protein</fullName>
    </recommendedName>
</protein>